<name>A0ABT0SDL5_9GAMM</name>
<dbReference type="RefSeq" id="WP_250061412.1">
    <property type="nucleotide sequence ID" value="NZ_JAIKTS010000001.1"/>
</dbReference>
<dbReference type="EMBL" id="JAIKTS010000001">
    <property type="protein sequence ID" value="MCL7713403.1"/>
    <property type="molecule type" value="Genomic_DNA"/>
</dbReference>
<evidence type="ECO:0000313" key="2">
    <source>
        <dbReference type="Proteomes" id="UP001431235"/>
    </source>
</evidence>
<evidence type="ECO:0000313" key="1">
    <source>
        <dbReference type="EMBL" id="MCL7713403.1"/>
    </source>
</evidence>
<dbReference type="Proteomes" id="UP001431235">
    <property type="component" value="Unassembled WGS sequence"/>
</dbReference>
<protein>
    <submittedName>
        <fullName evidence="1">Uncharacterized protein</fullName>
    </submittedName>
</protein>
<sequence>MGNLKTLEMLIRLALAQREGSPARNTYGDDFRNAPVGTPIPLSDFSNFHSLNKLIDEFNKSFPRSPLDKDLIKLRDALAHGRVFKGPKEADFRIVKFSKPSKTGVVIEYSAVMDEAWFVQNKAWVASAVKTVGDTFNRTPAGSKLRTGGRGSNQT</sequence>
<organism evidence="1 2">
    <name type="scientific">Stenotrophomonas mori</name>
    <dbReference type="NCBI Taxonomy" id="2871096"/>
    <lineage>
        <taxon>Bacteria</taxon>
        <taxon>Pseudomonadati</taxon>
        <taxon>Pseudomonadota</taxon>
        <taxon>Gammaproteobacteria</taxon>
        <taxon>Lysobacterales</taxon>
        <taxon>Lysobacteraceae</taxon>
        <taxon>Stenotrophomonas</taxon>
    </lineage>
</organism>
<proteinExistence type="predicted"/>
<accession>A0ABT0SDL5</accession>
<reference evidence="1 2" key="1">
    <citation type="submission" date="2021-08" db="EMBL/GenBank/DDBJ databases">
        <title>Novel members of of the genus Stenotrophomonas from differernt environment.</title>
        <authorList>
            <person name="Deng Y."/>
        </authorList>
    </citation>
    <scope>NUCLEOTIDE SEQUENCE [LARGE SCALE GENOMIC DNA]</scope>
    <source>
        <strain evidence="1 2">CPCC 101365</strain>
    </source>
</reference>
<keyword evidence="2" id="KW-1185">Reference proteome</keyword>
<comment type="caution">
    <text evidence="1">The sequence shown here is derived from an EMBL/GenBank/DDBJ whole genome shotgun (WGS) entry which is preliminary data.</text>
</comment>
<gene>
    <name evidence="1" type="ORF">K5L01_01845</name>
</gene>